<evidence type="ECO:0000313" key="3">
    <source>
        <dbReference type="Proteomes" id="UP000499080"/>
    </source>
</evidence>
<name>A0A4Y2MZS7_ARAVE</name>
<evidence type="ECO:0000256" key="1">
    <source>
        <dbReference type="SAM" id="MobiDB-lite"/>
    </source>
</evidence>
<reference evidence="2 3" key="1">
    <citation type="journal article" date="2019" name="Sci. Rep.">
        <title>Orb-weaving spider Araneus ventricosus genome elucidates the spidroin gene catalogue.</title>
        <authorList>
            <person name="Kono N."/>
            <person name="Nakamura H."/>
            <person name="Ohtoshi R."/>
            <person name="Moran D.A.P."/>
            <person name="Shinohara A."/>
            <person name="Yoshida Y."/>
            <person name="Fujiwara M."/>
            <person name="Mori M."/>
            <person name="Tomita M."/>
            <person name="Arakawa K."/>
        </authorList>
    </citation>
    <scope>NUCLEOTIDE SEQUENCE [LARGE SCALE GENOMIC DNA]</scope>
</reference>
<accession>A0A4Y2MZS7</accession>
<dbReference type="Proteomes" id="UP000499080">
    <property type="component" value="Unassembled WGS sequence"/>
</dbReference>
<sequence>MSGAHILQVQKIVHHLVNATSTICLISPGRAKCPDGKASTSDRRVPGSKPDSTEEPQCLRCRKRLETLPSRKQTGSKRYTESKNPLMNKSNRQKRFKYVMHCMCEQTLHGSRGNLFEAVLLLKRDFGPIDDNGP</sequence>
<organism evidence="2 3">
    <name type="scientific">Araneus ventricosus</name>
    <name type="common">Orbweaver spider</name>
    <name type="synonym">Epeira ventricosa</name>
    <dbReference type="NCBI Taxonomy" id="182803"/>
    <lineage>
        <taxon>Eukaryota</taxon>
        <taxon>Metazoa</taxon>
        <taxon>Ecdysozoa</taxon>
        <taxon>Arthropoda</taxon>
        <taxon>Chelicerata</taxon>
        <taxon>Arachnida</taxon>
        <taxon>Araneae</taxon>
        <taxon>Araneomorphae</taxon>
        <taxon>Entelegynae</taxon>
        <taxon>Araneoidea</taxon>
        <taxon>Araneidae</taxon>
        <taxon>Araneus</taxon>
    </lineage>
</organism>
<dbReference type="AlphaFoldDB" id="A0A4Y2MZS7"/>
<comment type="caution">
    <text evidence="2">The sequence shown here is derived from an EMBL/GenBank/DDBJ whole genome shotgun (WGS) entry which is preliminary data.</text>
</comment>
<feature type="compositionally biased region" description="Polar residues" evidence="1">
    <location>
        <begin position="70"/>
        <end position="90"/>
    </location>
</feature>
<gene>
    <name evidence="2" type="ORF">AVEN_146386_1</name>
</gene>
<feature type="compositionally biased region" description="Basic and acidic residues" evidence="1">
    <location>
        <begin position="32"/>
        <end position="45"/>
    </location>
</feature>
<feature type="region of interest" description="Disordered" evidence="1">
    <location>
        <begin position="32"/>
        <end position="56"/>
    </location>
</feature>
<dbReference type="EMBL" id="BGPR01008070">
    <property type="protein sequence ID" value="GBN31357.1"/>
    <property type="molecule type" value="Genomic_DNA"/>
</dbReference>
<keyword evidence="3" id="KW-1185">Reference proteome</keyword>
<feature type="region of interest" description="Disordered" evidence="1">
    <location>
        <begin position="69"/>
        <end position="90"/>
    </location>
</feature>
<proteinExistence type="predicted"/>
<evidence type="ECO:0000313" key="2">
    <source>
        <dbReference type="EMBL" id="GBN31357.1"/>
    </source>
</evidence>
<protein>
    <submittedName>
        <fullName evidence="2">Uncharacterized protein</fullName>
    </submittedName>
</protein>